<dbReference type="EMBL" id="UINC01000053">
    <property type="protein sequence ID" value="SUZ48114.1"/>
    <property type="molecule type" value="Genomic_DNA"/>
</dbReference>
<dbReference type="AlphaFoldDB" id="A0A381N241"/>
<name>A0A381N241_9ZZZZ</name>
<reference evidence="1" key="1">
    <citation type="submission" date="2018-05" db="EMBL/GenBank/DDBJ databases">
        <authorList>
            <person name="Lanie J.A."/>
            <person name="Ng W.-L."/>
            <person name="Kazmierczak K.M."/>
            <person name="Andrzejewski T.M."/>
            <person name="Davidsen T.M."/>
            <person name="Wayne K.J."/>
            <person name="Tettelin H."/>
            <person name="Glass J.I."/>
            <person name="Rusch D."/>
            <person name="Podicherti R."/>
            <person name="Tsui H.-C.T."/>
            <person name="Winkler M.E."/>
        </authorList>
    </citation>
    <scope>NUCLEOTIDE SEQUENCE</scope>
</reference>
<evidence type="ECO:0000313" key="1">
    <source>
        <dbReference type="EMBL" id="SUZ48114.1"/>
    </source>
</evidence>
<organism evidence="1">
    <name type="scientific">marine metagenome</name>
    <dbReference type="NCBI Taxonomy" id="408172"/>
    <lineage>
        <taxon>unclassified sequences</taxon>
        <taxon>metagenomes</taxon>
        <taxon>ecological metagenomes</taxon>
    </lineage>
</organism>
<sequence>MKEDSLEAILARKYTIFLLFFNVQYLNHTV</sequence>
<proteinExistence type="predicted"/>
<protein>
    <submittedName>
        <fullName evidence="1">Uncharacterized protein</fullName>
    </submittedName>
</protein>
<gene>
    <name evidence="1" type="ORF">METZ01_LOCUS968</name>
</gene>
<accession>A0A381N241</accession>